<keyword evidence="2" id="KW-0489">Methyltransferase</keyword>
<dbReference type="PANTHER" id="PTHR43591">
    <property type="entry name" value="METHYLTRANSFERASE"/>
    <property type="match status" value="1"/>
</dbReference>
<dbReference type="SUPFAM" id="SSF53335">
    <property type="entry name" value="S-adenosyl-L-methionine-dependent methyltransferases"/>
    <property type="match status" value="1"/>
</dbReference>
<protein>
    <submittedName>
        <fullName evidence="2">Methyltransferase domain-containing protein</fullName>
    </submittedName>
</protein>
<dbReference type="GO" id="GO:0032259">
    <property type="term" value="P:methylation"/>
    <property type="evidence" value="ECO:0007669"/>
    <property type="project" value="UniProtKB-KW"/>
</dbReference>
<name>A0ABP6WHC2_9PSEU</name>
<dbReference type="InterPro" id="IPR013216">
    <property type="entry name" value="Methyltransf_11"/>
</dbReference>
<dbReference type="Gene3D" id="3.40.50.150">
    <property type="entry name" value="Vaccinia Virus protein VP39"/>
    <property type="match status" value="1"/>
</dbReference>
<dbReference type="GO" id="GO:0008168">
    <property type="term" value="F:methyltransferase activity"/>
    <property type="evidence" value="ECO:0007669"/>
    <property type="project" value="UniProtKB-KW"/>
</dbReference>
<keyword evidence="2" id="KW-0808">Transferase</keyword>
<dbReference type="Proteomes" id="UP001500689">
    <property type="component" value="Unassembled WGS sequence"/>
</dbReference>
<dbReference type="Pfam" id="PF08241">
    <property type="entry name" value="Methyltransf_11"/>
    <property type="match status" value="1"/>
</dbReference>
<dbReference type="CDD" id="cd02440">
    <property type="entry name" value="AdoMet_MTases"/>
    <property type="match status" value="1"/>
</dbReference>
<reference evidence="3" key="1">
    <citation type="journal article" date="2019" name="Int. J. Syst. Evol. Microbiol.">
        <title>The Global Catalogue of Microorganisms (GCM) 10K type strain sequencing project: providing services to taxonomists for standard genome sequencing and annotation.</title>
        <authorList>
            <consortium name="The Broad Institute Genomics Platform"/>
            <consortium name="The Broad Institute Genome Sequencing Center for Infectious Disease"/>
            <person name="Wu L."/>
            <person name="Ma J."/>
        </authorList>
    </citation>
    <scope>NUCLEOTIDE SEQUENCE [LARGE SCALE GENOMIC DNA]</scope>
    <source>
        <strain evidence="3">JCM 16898</strain>
    </source>
</reference>
<proteinExistence type="predicted"/>
<dbReference type="EMBL" id="BAAAZN010000007">
    <property type="protein sequence ID" value="GAA3550587.1"/>
    <property type="molecule type" value="Genomic_DNA"/>
</dbReference>
<dbReference type="InterPro" id="IPR029063">
    <property type="entry name" value="SAM-dependent_MTases_sf"/>
</dbReference>
<accession>A0ABP6WHC2</accession>
<evidence type="ECO:0000313" key="3">
    <source>
        <dbReference type="Proteomes" id="UP001500689"/>
    </source>
</evidence>
<organism evidence="2 3">
    <name type="scientific">Amycolatopsis ultiminotia</name>
    <dbReference type="NCBI Taxonomy" id="543629"/>
    <lineage>
        <taxon>Bacteria</taxon>
        <taxon>Bacillati</taxon>
        <taxon>Actinomycetota</taxon>
        <taxon>Actinomycetes</taxon>
        <taxon>Pseudonocardiales</taxon>
        <taxon>Pseudonocardiaceae</taxon>
        <taxon>Amycolatopsis</taxon>
    </lineage>
</organism>
<evidence type="ECO:0000313" key="2">
    <source>
        <dbReference type="EMBL" id="GAA3550587.1"/>
    </source>
</evidence>
<gene>
    <name evidence="2" type="ORF">GCM10022222_37640</name>
</gene>
<comment type="caution">
    <text evidence="2">The sequence shown here is derived from an EMBL/GenBank/DDBJ whole genome shotgun (WGS) entry which is preliminary data.</text>
</comment>
<dbReference type="RefSeq" id="WP_344861463.1">
    <property type="nucleotide sequence ID" value="NZ_BAAAZN010000007.1"/>
</dbReference>
<sequence length="251" mass="26053">MSTNSAETADLLALLDAADALPGAAELRTRTYELLDVRPGSVVVDVGSGSGRAVAELAGRGASAVGVDLDPLMVAAARQRHPGQRFREGNAARLPFGAGALGGYRADKVFHALADPAAALAEARRVLAPGGRIVLLGQDWDTVVIDSGDPALTRTLAQARADTLASPRAARAYRSLLLDAGFTGVSVEVQTAVFTDAALFPMLARTVHAAPATVPPEALDAWLAEQEQRAARDRMFVAVPLFVAAARTPLA</sequence>
<evidence type="ECO:0000259" key="1">
    <source>
        <dbReference type="Pfam" id="PF08241"/>
    </source>
</evidence>
<keyword evidence="3" id="KW-1185">Reference proteome</keyword>
<feature type="domain" description="Methyltransferase type 11" evidence="1">
    <location>
        <begin position="44"/>
        <end position="135"/>
    </location>
</feature>